<dbReference type="AlphaFoldDB" id="A0A7S8HHC1"/>
<dbReference type="KEGG" id="mcui:G8O30_03800"/>
<dbReference type="InterPro" id="IPR000515">
    <property type="entry name" value="MetI-like"/>
</dbReference>
<evidence type="ECO:0000256" key="5">
    <source>
        <dbReference type="ARBA" id="ARBA00022989"/>
    </source>
</evidence>
<dbReference type="PANTHER" id="PTHR30043">
    <property type="entry name" value="PHOSPHONATES TRANSPORT SYSTEM PERMEASE PROTEIN"/>
    <property type="match status" value="1"/>
</dbReference>
<keyword evidence="2 7" id="KW-0813">Transport</keyword>
<comment type="similarity">
    <text evidence="7">Belongs to the binding-protein-dependent transport system permease family.</text>
</comment>
<name>A0A7S8HHC1_9BACI</name>
<proteinExistence type="inferred from homology"/>
<dbReference type="Gene3D" id="1.10.3720.10">
    <property type="entry name" value="MetI-like"/>
    <property type="match status" value="1"/>
</dbReference>
<sequence>MNLSSKTNTPNMLPAKVKMRMTAIFIAVLGFYLFSSYKTDASFLELISGLGNMPLLLEEFFPPNLSLFSKIWPSLAETIQMAIIATTIAAMLCVPLSLLAANNIVTNKYLYNTVRFLLNLLRTIPDMVLAIVFVSLFGLGVLPGILALIVFSLGILAKLISETIESIDTNPLDAMRASGANSVQMISFSVVPQVLPQFSSFVLYVFEINIRASVVLGLVGAGGIGQVLNNQLSIRAYPNAMGIIIIIFILVIIIEFISNKIREAII</sequence>
<dbReference type="NCBIfam" id="TIGR01097">
    <property type="entry name" value="PhnE"/>
    <property type="match status" value="1"/>
</dbReference>
<dbReference type="InterPro" id="IPR005769">
    <property type="entry name" value="PhnE/PtxC"/>
</dbReference>
<dbReference type="GO" id="GO:0005886">
    <property type="term" value="C:plasma membrane"/>
    <property type="evidence" value="ECO:0007669"/>
    <property type="project" value="UniProtKB-SubCell"/>
</dbReference>
<comment type="subcellular location">
    <subcellularLocation>
        <location evidence="1 7">Cell membrane</location>
        <topology evidence="1 7">Multi-pass membrane protein</topology>
    </subcellularLocation>
</comment>
<keyword evidence="6 7" id="KW-0472">Membrane</keyword>
<evidence type="ECO:0000256" key="6">
    <source>
        <dbReference type="ARBA" id="ARBA00023136"/>
    </source>
</evidence>
<evidence type="ECO:0000256" key="2">
    <source>
        <dbReference type="ARBA" id="ARBA00022448"/>
    </source>
</evidence>
<feature type="domain" description="ABC transmembrane type-1" evidence="8">
    <location>
        <begin position="75"/>
        <end position="258"/>
    </location>
</feature>
<evidence type="ECO:0000256" key="3">
    <source>
        <dbReference type="ARBA" id="ARBA00022475"/>
    </source>
</evidence>
<dbReference type="SUPFAM" id="SSF161098">
    <property type="entry name" value="MetI-like"/>
    <property type="match status" value="1"/>
</dbReference>
<keyword evidence="10" id="KW-1185">Reference proteome</keyword>
<dbReference type="Pfam" id="PF00528">
    <property type="entry name" value="BPD_transp_1"/>
    <property type="match status" value="1"/>
</dbReference>
<evidence type="ECO:0000256" key="1">
    <source>
        <dbReference type="ARBA" id="ARBA00004651"/>
    </source>
</evidence>
<protein>
    <submittedName>
        <fullName evidence="9">Phosphonate ABC transporter, permease protein PhnE</fullName>
    </submittedName>
</protein>
<evidence type="ECO:0000256" key="7">
    <source>
        <dbReference type="RuleBase" id="RU363032"/>
    </source>
</evidence>
<evidence type="ECO:0000259" key="8">
    <source>
        <dbReference type="PROSITE" id="PS50928"/>
    </source>
</evidence>
<dbReference type="PROSITE" id="PS50928">
    <property type="entry name" value="ABC_TM1"/>
    <property type="match status" value="1"/>
</dbReference>
<gene>
    <name evidence="9" type="primary">phnE</name>
    <name evidence="9" type="ORF">G8O30_03800</name>
</gene>
<keyword evidence="3" id="KW-1003">Cell membrane</keyword>
<dbReference type="InterPro" id="IPR035906">
    <property type="entry name" value="MetI-like_sf"/>
</dbReference>
<keyword evidence="5 7" id="KW-1133">Transmembrane helix</keyword>
<dbReference type="EMBL" id="CP049742">
    <property type="protein sequence ID" value="QPC48350.1"/>
    <property type="molecule type" value="Genomic_DNA"/>
</dbReference>
<dbReference type="Proteomes" id="UP000593626">
    <property type="component" value="Chromosome"/>
</dbReference>
<evidence type="ECO:0000313" key="9">
    <source>
        <dbReference type="EMBL" id="QPC48350.1"/>
    </source>
</evidence>
<feature type="transmembrane region" description="Helical" evidence="7">
    <location>
        <begin position="79"/>
        <end position="106"/>
    </location>
</feature>
<dbReference type="CDD" id="cd06261">
    <property type="entry name" value="TM_PBP2"/>
    <property type="match status" value="1"/>
</dbReference>
<evidence type="ECO:0000256" key="4">
    <source>
        <dbReference type="ARBA" id="ARBA00022692"/>
    </source>
</evidence>
<dbReference type="GO" id="GO:0015416">
    <property type="term" value="F:ABC-type phosphonate transporter activity"/>
    <property type="evidence" value="ECO:0007669"/>
    <property type="project" value="InterPro"/>
</dbReference>
<keyword evidence="4 7" id="KW-0812">Transmembrane</keyword>
<organism evidence="9 10">
    <name type="scientific">Mangrovibacillus cuniculi</name>
    <dbReference type="NCBI Taxonomy" id="2593652"/>
    <lineage>
        <taxon>Bacteria</taxon>
        <taxon>Bacillati</taxon>
        <taxon>Bacillota</taxon>
        <taxon>Bacilli</taxon>
        <taxon>Bacillales</taxon>
        <taxon>Bacillaceae</taxon>
        <taxon>Mangrovibacillus</taxon>
    </lineage>
</organism>
<feature type="transmembrane region" description="Helical" evidence="7">
    <location>
        <begin position="202"/>
        <end position="224"/>
    </location>
</feature>
<feature type="transmembrane region" description="Helical" evidence="7">
    <location>
        <begin position="236"/>
        <end position="257"/>
    </location>
</feature>
<evidence type="ECO:0000313" key="10">
    <source>
        <dbReference type="Proteomes" id="UP000593626"/>
    </source>
</evidence>
<reference evidence="9 10" key="1">
    <citation type="submission" date="2019-07" db="EMBL/GenBank/DDBJ databases">
        <title>Genome sequence of 2 isolates from Red Sea Mangroves.</title>
        <authorList>
            <person name="Sefrji F."/>
            <person name="Michoud G."/>
            <person name="Merlino G."/>
            <person name="Daffonchio D."/>
        </authorList>
    </citation>
    <scope>NUCLEOTIDE SEQUENCE [LARGE SCALE GENOMIC DNA]</scope>
    <source>
        <strain evidence="9 10">R1DC41</strain>
    </source>
</reference>
<accession>A0A7S8HHC1</accession>
<feature type="transmembrane region" description="Helical" evidence="7">
    <location>
        <begin position="127"/>
        <end position="157"/>
    </location>
</feature>
<dbReference type="PANTHER" id="PTHR30043:SF1">
    <property type="entry name" value="ABC TRANSPORT SYSTEM PERMEASE PROTEIN P69"/>
    <property type="match status" value="1"/>
</dbReference>